<dbReference type="Gene3D" id="3.30.420.10">
    <property type="entry name" value="Ribonuclease H-like superfamily/Ribonuclease H"/>
    <property type="match status" value="1"/>
</dbReference>
<dbReference type="AlphaFoldDB" id="A0A4Y2NCT2"/>
<dbReference type="Proteomes" id="UP000499080">
    <property type="component" value="Unassembled WGS sequence"/>
</dbReference>
<accession>A0A4Y2NCT2</accession>
<dbReference type="PANTHER" id="PTHR47326:SF1">
    <property type="entry name" value="HTH PSQ-TYPE DOMAIN-CONTAINING PROTEIN"/>
    <property type="match status" value="1"/>
</dbReference>
<evidence type="ECO:0000313" key="2">
    <source>
        <dbReference type="Proteomes" id="UP000499080"/>
    </source>
</evidence>
<reference evidence="1 2" key="1">
    <citation type="journal article" date="2019" name="Sci. Rep.">
        <title>Orb-weaving spider Araneus ventricosus genome elucidates the spidroin gene catalogue.</title>
        <authorList>
            <person name="Kono N."/>
            <person name="Nakamura H."/>
            <person name="Ohtoshi R."/>
            <person name="Moran D.A.P."/>
            <person name="Shinohara A."/>
            <person name="Yoshida Y."/>
            <person name="Fujiwara M."/>
            <person name="Mori M."/>
            <person name="Tomita M."/>
            <person name="Arakawa K."/>
        </authorList>
    </citation>
    <scope>NUCLEOTIDE SEQUENCE [LARGE SCALE GENOMIC DNA]</scope>
</reference>
<sequence length="109" mass="12468">MALKGVPLRVPITASFFSTSHFCLTERDNMQVGAPPHIARAVQALLLDHFVDDRVISRIFPIAWPPRSLDLNPCDFWLWRFLKDCAYGGNIRTLPELKASIPRHVSTYY</sequence>
<gene>
    <name evidence="1" type="ORF">AVEN_110884_1</name>
</gene>
<dbReference type="PANTHER" id="PTHR47326">
    <property type="entry name" value="TRANSPOSABLE ELEMENT TC3 TRANSPOSASE-LIKE PROTEIN"/>
    <property type="match status" value="1"/>
</dbReference>
<comment type="caution">
    <text evidence="1">The sequence shown here is derived from an EMBL/GenBank/DDBJ whole genome shotgun (WGS) entry which is preliminary data.</text>
</comment>
<dbReference type="EMBL" id="BGPR01008977">
    <property type="protein sequence ID" value="GBN37205.1"/>
    <property type="molecule type" value="Genomic_DNA"/>
</dbReference>
<dbReference type="InterPro" id="IPR036397">
    <property type="entry name" value="RNaseH_sf"/>
</dbReference>
<name>A0A4Y2NCT2_ARAVE</name>
<protein>
    <submittedName>
        <fullName evidence="1">Uncharacterized protein</fullName>
    </submittedName>
</protein>
<dbReference type="GO" id="GO:0003676">
    <property type="term" value="F:nucleic acid binding"/>
    <property type="evidence" value="ECO:0007669"/>
    <property type="project" value="InterPro"/>
</dbReference>
<evidence type="ECO:0000313" key="1">
    <source>
        <dbReference type="EMBL" id="GBN37205.1"/>
    </source>
</evidence>
<organism evidence="1 2">
    <name type="scientific">Araneus ventricosus</name>
    <name type="common">Orbweaver spider</name>
    <name type="synonym">Epeira ventricosa</name>
    <dbReference type="NCBI Taxonomy" id="182803"/>
    <lineage>
        <taxon>Eukaryota</taxon>
        <taxon>Metazoa</taxon>
        <taxon>Ecdysozoa</taxon>
        <taxon>Arthropoda</taxon>
        <taxon>Chelicerata</taxon>
        <taxon>Arachnida</taxon>
        <taxon>Araneae</taxon>
        <taxon>Araneomorphae</taxon>
        <taxon>Entelegynae</taxon>
        <taxon>Araneoidea</taxon>
        <taxon>Araneidae</taxon>
        <taxon>Araneus</taxon>
    </lineage>
</organism>
<keyword evidence="2" id="KW-1185">Reference proteome</keyword>
<proteinExistence type="predicted"/>